<dbReference type="AlphaFoldDB" id="A0A081AYK3"/>
<name>A0A081AYK3_PHYNI</name>
<comment type="caution">
    <text evidence="2">The sequence shown here is derived from an EMBL/GenBank/DDBJ whole genome shotgun (WGS) entry which is preliminary data.</text>
</comment>
<dbReference type="Proteomes" id="UP000028582">
    <property type="component" value="Unassembled WGS sequence"/>
</dbReference>
<protein>
    <submittedName>
        <fullName evidence="2">Uncharacterized protein</fullName>
    </submittedName>
</protein>
<sequence>MYTLFIKQLQIIDALYDELLCVGKIQVKFVVAIVHQLKRRKLLDFDSVNVNKLDDAVEVELTLPRTRIRHNRIRIRLQQNIVSHYRYALILEKSRNRSPFP</sequence>
<evidence type="ECO:0000313" key="3">
    <source>
        <dbReference type="Proteomes" id="UP000028582"/>
    </source>
</evidence>
<proteinExistence type="predicted"/>
<dbReference type="EMBL" id="ANJA01000392">
    <property type="protein sequence ID" value="ETO83964.1"/>
    <property type="molecule type" value="Genomic_DNA"/>
</dbReference>
<accession>A0A081AYK3</accession>
<evidence type="ECO:0000313" key="2">
    <source>
        <dbReference type="EMBL" id="ETO83964.1"/>
    </source>
</evidence>
<reference evidence="2 3" key="1">
    <citation type="submission" date="2013-11" db="EMBL/GenBank/DDBJ databases">
        <title>The Genome Sequence of Phytophthora parasitica P1976.</title>
        <authorList>
            <consortium name="The Broad Institute Genomics Platform"/>
            <person name="Russ C."/>
            <person name="Tyler B."/>
            <person name="Panabieres F."/>
            <person name="Shan W."/>
            <person name="Tripathy S."/>
            <person name="Grunwald N."/>
            <person name="Machado M."/>
            <person name="Johnson C.S."/>
            <person name="Walker B."/>
            <person name="Young S."/>
            <person name="Zeng Q."/>
            <person name="Gargeya S."/>
            <person name="Fitzgerald M."/>
            <person name="Haas B."/>
            <person name="Abouelleil A."/>
            <person name="Allen A.W."/>
            <person name="Alvarado L."/>
            <person name="Arachchi H.M."/>
            <person name="Berlin A.M."/>
            <person name="Chapman S.B."/>
            <person name="Gainer-Dewar J."/>
            <person name="Goldberg J."/>
            <person name="Griggs A."/>
            <person name="Gujja S."/>
            <person name="Hansen M."/>
            <person name="Howarth C."/>
            <person name="Imamovic A."/>
            <person name="Ireland A."/>
            <person name="Larimer J."/>
            <person name="McCowan C."/>
            <person name="Murphy C."/>
            <person name="Pearson M."/>
            <person name="Poon T.W."/>
            <person name="Priest M."/>
            <person name="Roberts A."/>
            <person name="Saif S."/>
            <person name="Shea T."/>
            <person name="Sisk P."/>
            <person name="Sykes S."/>
            <person name="Wortman J."/>
            <person name="Nusbaum C."/>
            <person name="Birren B."/>
        </authorList>
    </citation>
    <scope>NUCLEOTIDE SEQUENCE [LARGE SCALE GENOMIC DNA]</scope>
    <source>
        <strain evidence="2 3">P1976</strain>
    </source>
</reference>
<gene>
    <name evidence="2" type="ORF">F444_02116</name>
    <name evidence="1" type="ORF">F444_22182</name>
</gene>
<dbReference type="EMBL" id="ANJA01004091">
    <property type="protein sequence ID" value="ETO59472.1"/>
    <property type="molecule type" value="Genomic_DNA"/>
</dbReference>
<organism evidence="2 3">
    <name type="scientific">Phytophthora nicotianae P1976</name>
    <dbReference type="NCBI Taxonomy" id="1317066"/>
    <lineage>
        <taxon>Eukaryota</taxon>
        <taxon>Sar</taxon>
        <taxon>Stramenopiles</taxon>
        <taxon>Oomycota</taxon>
        <taxon>Peronosporomycetes</taxon>
        <taxon>Peronosporales</taxon>
        <taxon>Peronosporaceae</taxon>
        <taxon>Phytophthora</taxon>
    </lineage>
</organism>
<evidence type="ECO:0000313" key="1">
    <source>
        <dbReference type="EMBL" id="ETO59472.1"/>
    </source>
</evidence>